<evidence type="ECO:0000259" key="4">
    <source>
        <dbReference type="SMART" id="SM00347"/>
    </source>
</evidence>
<dbReference type="Proteomes" id="UP000811255">
    <property type="component" value="Unassembled WGS sequence"/>
</dbReference>
<evidence type="ECO:0000313" key="6">
    <source>
        <dbReference type="Proteomes" id="UP000811255"/>
    </source>
</evidence>
<evidence type="ECO:0000256" key="3">
    <source>
        <dbReference type="ARBA" id="ARBA00023163"/>
    </source>
</evidence>
<dbReference type="Pfam" id="PF12802">
    <property type="entry name" value="MarR_2"/>
    <property type="match status" value="1"/>
</dbReference>
<dbReference type="SMART" id="SM00347">
    <property type="entry name" value="HTH_MARR"/>
    <property type="match status" value="2"/>
</dbReference>
<sequence>MDTRHAPPEGNFVNSGLDGPTVGATDWRSLLRRRAETLWRNTVETAAVDDVCLSAVTRALGPLADDAVKAVEAYAIGARQWSPPESTPARFSSRLDLILKGIEASADARLMPVAAEESAQPHVIQSELWQVLHKVRESAELSYSREQYLIELDRRLLFLLQNAGALVPADISSAVGVDKAQVSRSVKRLLEMRLVEREQIRAPLRLTRDGERLGKRLSRMAELRNRELTIDISEAELAEFFEAIEILLDRAIALYDQERALVQGGKSTEPSDRDDEDKQAEKVVIDRSRIIAPLMTLSAYFSRSGALAFKRLTGLSTFEAFVLSEIGMNPPIEWSALVAALARDHSQAARTVNALVERGLVSREGKPGRRHGRFYPSDEGQKLVEVIQEAGRQRSTFLLAPLEPAHRARFLSTFDKVRRNAVAQLARERAFAEIDRA</sequence>
<gene>
    <name evidence="5" type="ORF">KK137_04875</name>
</gene>
<reference evidence="5 6" key="1">
    <citation type="submission" date="2021-05" db="EMBL/GenBank/DDBJ databases">
        <title>Croceibacterium sp. LX-88 genome sequence.</title>
        <authorList>
            <person name="Luo X."/>
        </authorList>
    </citation>
    <scope>NUCLEOTIDE SEQUENCE [LARGE SCALE GENOMIC DNA]</scope>
    <source>
        <strain evidence="5 6">LX-88</strain>
    </source>
</reference>
<dbReference type="InterPro" id="IPR036388">
    <property type="entry name" value="WH-like_DNA-bd_sf"/>
</dbReference>
<keyword evidence="3" id="KW-0804">Transcription</keyword>
<dbReference type="InterPro" id="IPR000835">
    <property type="entry name" value="HTH_MarR-typ"/>
</dbReference>
<dbReference type="SUPFAM" id="SSF46785">
    <property type="entry name" value="Winged helix' DNA-binding domain"/>
    <property type="match status" value="2"/>
</dbReference>
<evidence type="ECO:0000313" key="5">
    <source>
        <dbReference type="EMBL" id="MBT2133661.1"/>
    </source>
</evidence>
<keyword evidence="2" id="KW-0238">DNA-binding</keyword>
<protein>
    <submittedName>
        <fullName evidence="5">MarR family transcriptional regulator</fullName>
    </submittedName>
</protein>
<accession>A0ABS5W1N7</accession>
<comment type="caution">
    <text evidence="5">The sequence shown here is derived from an EMBL/GenBank/DDBJ whole genome shotgun (WGS) entry which is preliminary data.</text>
</comment>
<keyword evidence="1" id="KW-0805">Transcription regulation</keyword>
<evidence type="ECO:0000256" key="2">
    <source>
        <dbReference type="ARBA" id="ARBA00023125"/>
    </source>
</evidence>
<evidence type="ECO:0000256" key="1">
    <source>
        <dbReference type="ARBA" id="ARBA00023015"/>
    </source>
</evidence>
<dbReference type="PANTHER" id="PTHR42756">
    <property type="entry name" value="TRANSCRIPTIONAL REGULATOR, MARR"/>
    <property type="match status" value="1"/>
</dbReference>
<dbReference type="PANTHER" id="PTHR42756:SF1">
    <property type="entry name" value="TRANSCRIPTIONAL REPRESSOR OF EMRAB OPERON"/>
    <property type="match status" value="1"/>
</dbReference>
<organism evidence="5 6">
    <name type="scientific">Croceibacterium selenioxidans</name>
    <dbReference type="NCBI Taxonomy" id="2838833"/>
    <lineage>
        <taxon>Bacteria</taxon>
        <taxon>Pseudomonadati</taxon>
        <taxon>Pseudomonadota</taxon>
        <taxon>Alphaproteobacteria</taxon>
        <taxon>Sphingomonadales</taxon>
        <taxon>Erythrobacteraceae</taxon>
        <taxon>Croceibacterium</taxon>
    </lineage>
</organism>
<dbReference type="Pfam" id="PF13463">
    <property type="entry name" value="HTH_27"/>
    <property type="match status" value="1"/>
</dbReference>
<feature type="domain" description="HTH marR-type" evidence="4">
    <location>
        <begin position="308"/>
        <end position="407"/>
    </location>
</feature>
<name>A0ABS5W1N7_9SPHN</name>
<proteinExistence type="predicted"/>
<dbReference type="EMBL" id="JAHFVK010000001">
    <property type="protein sequence ID" value="MBT2133661.1"/>
    <property type="molecule type" value="Genomic_DNA"/>
</dbReference>
<dbReference type="RefSeq" id="WP_214534979.1">
    <property type="nucleotide sequence ID" value="NZ_JAHFVK010000001.1"/>
</dbReference>
<dbReference type="Gene3D" id="1.10.10.10">
    <property type="entry name" value="Winged helix-like DNA-binding domain superfamily/Winged helix DNA-binding domain"/>
    <property type="match status" value="2"/>
</dbReference>
<feature type="domain" description="HTH marR-type" evidence="4">
    <location>
        <begin position="136"/>
        <end position="237"/>
    </location>
</feature>
<dbReference type="InterPro" id="IPR036390">
    <property type="entry name" value="WH_DNA-bd_sf"/>
</dbReference>
<keyword evidence="6" id="KW-1185">Reference proteome</keyword>